<evidence type="ECO:0000259" key="3">
    <source>
        <dbReference type="Pfam" id="PF14258"/>
    </source>
</evidence>
<dbReference type="RefSeq" id="WP_344440770.1">
    <property type="nucleotide sequence ID" value="NZ_BAAALF010000021.1"/>
</dbReference>
<dbReference type="InterPro" id="IPR025646">
    <property type="entry name" value="DUF4350"/>
</dbReference>
<comment type="caution">
    <text evidence="4">The sequence shown here is derived from an EMBL/GenBank/DDBJ whole genome shotgun (WGS) entry which is preliminary data.</text>
</comment>
<evidence type="ECO:0000313" key="5">
    <source>
        <dbReference type="Proteomes" id="UP001500037"/>
    </source>
</evidence>
<organism evidence="4 5">
    <name type="scientific">Kitasatospora nipponensis</name>
    <dbReference type="NCBI Taxonomy" id="258049"/>
    <lineage>
        <taxon>Bacteria</taxon>
        <taxon>Bacillati</taxon>
        <taxon>Actinomycetota</taxon>
        <taxon>Actinomycetes</taxon>
        <taxon>Kitasatosporales</taxon>
        <taxon>Streptomycetaceae</taxon>
        <taxon>Kitasatospora</taxon>
    </lineage>
</organism>
<feature type="compositionally biased region" description="Low complexity" evidence="1">
    <location>
        <begin position="1"/>
        <end position="22"/>
    </location>
</feature>
<keyword evidence="5" id="KW-1185">Reference proteome</keyword>
<keyword evidence="2" id="KW-0812">Transmembrane</keyword>
<evidence type="ECO:0000256" key="1">
    <source>
        <dbReference type="SAM" id="MobiDB-lite"/>
    </source>
</evidence>
<sequence length="428" mass="44266">MTTATPAPTTAPGPDATSADAPPAAPPRPHAAPTTLTPTARQLWRRGRWFLAGGALLLLAGLLIGGLSDGSSYLPLDPRSPDPDGGRAIAQLLRGQGVTVDSTTDPDALATSTGPDTVLLPLPDLLDGDQLRALAAAGHRRLVLIAPDDVSLDLLAPALRTAEGDDLTVEVGSASTDPDCDLAEARRAGSAELGGRLYEAGSGATACYPRGGYPALVRTVRADGTEVIVVGSGRFLTNEHLASDGDAALALGLLGSQPHLTWFRPDYAGAPASPADQQKSFTELIPSGWSWATLQLAIAAALAAIWRARRLGPVVSEQLPVVVRAAETTEGRARLYHRAKARGHAAEALRRATRHRLAPALGVPPTAGEPDGAALLAALTGRLAQHPAGPRTGGELHGLLYGPPPTDDAALLRLADDLDALERQVRQP</sequence>
<feature type="region of interest" description="Disordered" evidence="1">
    <location>
        <begin position="1"/>
        <end position="37"/>
    </location>
</feature>
<evidence type="ECO:0000256" key="2">
    <source>
        <dbReference type="SAM" id="Phobius"/>
    </source>
</evidence>
<protein>
    <submittedName>
        <fullName evidence="4">DUF4350 domain-containing protein</fullName>
    </submittedName>
</protein>
<keyword evidence="2" id="KW-0472">Membrane</keyword>
<dbReference type="EMBL" id="BAAALF010000021">
    <property type="protein sequence ID" value="GAA1228308.1"/>
    <property type="molecule type" value="Genomic_DNA"/>
</dbReference>
<gene>
    <name evidence="4" type="ORF">GCM10009665_18460</name>
</gene>
<feature type="transmembrane region" description="Helical" evidence="2">
    <location>
        <begin position="49"/>
        <end position="68"/>
    </location>
</feature>
<dbReference type="Proteomes" id="UP001500037">
    <property type="component" value="Unassembled WGS sequence"/>
</dbReference>
<dbReference type="Pfam" id="PF14258">
    <property type="entry name" value="DUF4350"/>
    <property type="match status" value="1"/>
</dbReference>
<evidence type="ECO:0000313" key="4">
    <source>
        <dbReference type="EMBL" id="GAA1228308.1"/>
    </source>
</evidence>
<proteinExistence type="predicted"/>
<name>A0ABN1VZ65_9ACTN</name>
<keyword evidence="2" id="KW-1133">Transmembrane helix</keyword>
<accession>A0ABN1VZ65</accession>
<reference evidence="4 5" key="1">
    <citation type="journal article" date="2019" name="Int. J. Syst. Evol. Microbiol.">
        <title>The Global Catalogue of Microorganisms (GCM) 10K type strain sequencing project: providing services to taxonomists for standard genome sequencing and annotation.</title>
        <authorList>
            <consortium name="The Broad Institute Genomics Platform"/>
            <consortium name="The Broad Institute Genome Sequencing Center for Infectious Disease"/>
            <person name="Wu L."/>
            <person name="Ma J."/>
        </authorList>
    </citation>
    <scope>NUCLEOTIDE SEQUENCE [LARGE SCALE GENOMIC DNA]</scope>
    <source>
        <strain evidence="4 5">JCM 13004</strain>
    </source>
</reference>
<feature type="domain" description="DUF4350" evidence="3">
    <location>
        <begin position="78"/>
        <end position="254"/>
    </location>
</feature>